<sequence>MTSPPSCPMPSPAAARVSASVPTAASPAPEVTVARVSVSSPTWSSHCSPTETLDARWGPKADKAASPREGGTAAKPAATTVTPRPTPAPSPDSAGSVAAKIWDHV</sequence>
<feature type="compositionally biased region" description="Low complexity" evidence="1">
    <location>
        <begin position="12"/>
        <end position="34"/>
    </location>
</feature>
<reference evidence="2" key="1">
    <citation type="submission" date="2025-08" db="UniProtKB">
        <authorList>
            <consortium name="Ensembl"/>
        </authorList>
    </citation>
    <scope>IDENTIFICATION</scope>
</reference>
<feature type="compositionally biased region" description="Pro residues" evidence="1">
    <location>
        <begin position="1"/>
        <end position="11"/>
    </location>
</feature>
<keyword evidence="3" id="KW-1185">Reference proteome</keyword>
<feature type="compositionally biased region" description="Polar residues" evidence="1">
    <location>
        <begin position="37"/>
        <end position="51"/>
    </location>
</feature>
<organism evidence="2 3">
    <name type="scientific">Panthera leo</name>
    <name type="common">Lion</name>
    <dbReference type="NCBI Taxonomy" id="9689"/>
    <lineage>
        <taxon>Eukaryota</taxon>
        <taxon>Metazoa</taxon>
        <taxon>Chordata</taxon>
        <taxon>Craniata</taxon>
        <taxon>Vertebrata</taxon>
        <taxon>Euteleostomi</taxon>
        <taxon>Mammalia</taxon>
        <taxon>Eutheria</taxon>
        <taxon>Laurasiatheria</taxon>
        <taxon>Carnivora</taxon>
        <taxon>Feliformia</taxon>
        <taxon>Felidae</taxon>
        <taxon>Pantherinae</taxon>
        <taxon>Panthera</taxon>
    </lineage>
</organism>
<dbReference type="AlphaFoldDB" id="A0A8C8XKU9"/>
<dbReference type="Proteomes" id="UP000694399">
    <property type="component" value="Unassembled WGS sequence"/>
</dbReference>
<name>A0A8C8XKU9_PANLE</name>
<feature type="compositionally biased region" description="Basic and acidic residues" evidence="1">
    <location>
        <begin position="53"/>
        <end position="66"/>
    </location>
</feature>
<protein>
    <submittedName>
        <fullName evidence="2">Uncharacterized protein</fullName>
    </submittedName>
</protein>
<reference evidence="2" key="2">
    <citation type="submission" date="2025-09" db="UniProtKB">
        <authorList>
            <consortium name="Ensembl"/>
        </authorList>
    </citation>
    <scope>IDENTIFICATION</scope>
</reference>
<evidence type="ECO:0000313" key="3">
    <source>
        <dbReference type="Proteomes" id="UP000694399"/>
    </source>
</evidence>
<feature type="region of interest" description="Disordered" evidence="1">
    <location>
        <begin position="1"/>
        <end position="105"/>
    </location>
</feature>
<evidence type="ECO:0000256" key="1">
    <source>
        <dbReference type="SAM" id="MobiDB-lite"/>
    </source>
</evidence>
<feature type="compositionally biased region" description="Low complexity" evidence="1">
    <location>
        <begin position="72"/>
        <end position="83"/>
    </location>
</feature>
<dbReference type="Ensembl" id="ENSPLOT00000021976.1">
    <property type="protein sequence ID" value="ENSPLOP00000019871.1"/>
    <property type="gene ID" value="ENSPLOG00000014546.1"/>
</dbReference>
<evidence type="ECO:0000313" key="2">
    <source>
        <dbReference type="Ensembl" id="ENSPLOP00000019871.1"/>
    </source>
</evidence>
<accession>A0A8C8XKU9</accession>
<proteinExistence type="predicted"/>
<dbReference type="GeneTree" id="ENSGT00950000185066"/>